<protein>
    <submittedName>
        <fullName evidence="2">YggT family protein</fullName>
    </submittedName>
</protein>
<proteinExistence type="predicted"/>
<accession>A0A7X9FSY2</accession>
<gene>
    <name evidence="2" type="ORF">GYA55_11235</name>
</gene>
<keyword evidence="1" id="KW-0812">Transmembrane</keyword>
<comment type="caution">
    <text evidence="2">The sequence shown here is derived from an EMBL/GenBank/DDBJ whole genome shotgun (WGS) entry which is preliminary data.</text>
</comment>
<dbReference type="GO" id="GO:0016020">
    <property type="term" value="C:membrane"/>
    <property type="evidence" value="ECO:0007669"/>
    <property type="project" value="InterPro"/>
</dbReference>
<dbReference type="AlphaFoldDB" id="A0A7X9FSY2"/>
<evidence type="ECO:0000313" key="3">
    <source>
        <dbReference type="Proteomes" id="UP000524246"/>
    </source>
</evidence>
<evidence type="ECO:0000313" key="2">
    <source>
        <dbReference type="EMBL" id="NMC63725.1"/>
    </source>
</evidence>
<name>A0A7X9FSY2_9DELT</name>
<reference evidence="2 3" key="1">
    <citation type="journal article" date="2020" name="Biotechnol. Biofuels">
        <title>New insights from the biogas microbiome by comprehensive genome-resolved metagenomics of nearly 1600 species originating from multiple anaerobic digesters.</title>
        <authorList>
            <person name="Campanaro S."/>
            <person name="Treu L."/>
            <person name="Rodriguez-R L.M."/>
            <person name="Kovalovszki A."/>
            <person name="Ziels R.M."/>
            <person name="Maus I."/>
            <person name="Zhu X."/>
            <person name="Kougias P.G."/>
            <person name="Basile A."/>
            <person name="Luo G."/>
            <person name="Schluter A."/>
            <person name="Konstantinidis K.T."/>
            <person name="Angelidaki I."/>
        </authorList>
    </citation>
    <scope>NUCLEOTIDE SEQUENCE [LARGE SCALE GENOMIC DNA]</scope>
    <source>
        <strain evidence="2">AS27yjCOA_65</strain>
    </source>
</reference>
<sequence length="108" mass="12432">MIILANFLNAIANVLGIVITFFTWMIVIQALISWVNPDPYNPIVRFLYVSTEPVYRILRRVLPRGHLGPVDFAPLVALFVLIFLNYFLVQTIKDYALWLRAGQLPPVF</sequence>
<dbReference type="Pfam" id="PF02325">
    <property type="entry name" value="CCB3_YggT"/>
    <property type="match status" value="1"/>
</dbReference>
<feature type="transmembrane region" description="Helical" evidence="1">
    <location>
        <begin position="7"/>
        <end position="32"/>
    </location>
</feature>
<dbReference type="EMBL" id="JAAZON010000513">
    <property type="protein sequence ID" value="NMC63725.1"/>
    <property type="molecule type" value="Genomic_DNA"/>
</dbReference>
<keyword evidence="1" id="KW-1133">Transmembrane helix</keyword>
<dbReference type="InterPro" id="IPR003425">
    <property type="entry name" value="CCB3/YggT"/>
</dbReference>
<organism evidence="2 3">
    <name type="scientific">SAR324 cluster bacterium</name>
    <dbReference type="NCBI Taxonomy" id="2024889"/>
    <lineage>
        <taxon>Bacteria</taxon>
        <taxon>Deltaproteobacteria</taxon>
        <taxon>SAR324 cluster</taxon>
    </lineage>
</organism>
<keyword evidence="1" id="KW-0472">Membrane</keyword>
<feature type="transmembrane region" description="Helical" evidence="1">
    <location>
        <begin position="72"/>
        <end position="89"/>
    </location>
</feature>
<dbReference type="Proteomes" id="UP000524246">
    <property type="component" value="Unassembled WGS sequence"/>
</dbReference>
<evidence type="ECO:0000256" key="1">
    <source>
        <dbReference type="SAM" id="Phobius"/>
    </source>
</evidence>